<dbReference type="EMBL" id="JAULSN010000001">
    <property type="protein sequence ID" value="KAK3383620.1"/>
    <property type="molecule type" value="Genomic_DNA"/>
</dbReference>
<evidence type="ECO:0000313" key="1">
    <source>
        <dbReference type="EMBL" id="KAK3383620.1"/>
    </source>
</evidence>
<evidence type="ECO:0000313" key="2">
    <source>
        <dbReference type="Proteomes" id="UP001287356"/>
    </source>
</evidence>
<comment type="caution">
    <text evidence="1">The sequence shown here is derived from an EMBL/GenBank/DDBJ whole genome shotgun (WGS) entry which is preliminary data.</text>
</comment>
<accession>A0AAE0TY04</accession>
<reference evidence="1" key="1">
    <citation type="journal article" date="2023" name="Mol. Phylogenet. Evol.">
        <title>Genome-scale phylogeny and comparative genomics of the fungal order Sordariales.</title>
        <authorList>
            <person name="Hensen N."/>
            <person name="Bonometti L."/>
            <person name="Westerberg I."/>
            <person name="Brannstrom I.O."/>
            <person name="Guillou S."/>
            <person name="Cros-Aarteil S."/>
            <person name="Calhoun S."/>
            <person name="Haridas S."/>
            <person name="Kuo A."/>
            <person name="Mondo S."/>
            <person name="Pangilinan J."/>
            <person name="Riley R."/>
            <person name="LaButti K."/>
            <person name="Andreopoulos B."/>
            <person name="Lipzen A."/>
            <person name="Chen C."/>
            <person name="Yan M."/>
            <person name="Daum C."/>
            <person name="Ng V."/>
            <person name="Clum A."/>
            <person name="Steindorff A."/>
            <person name="Ohm R.A."/>
            <person name="Martin F."/>
            <person name="Silar P."/>
            <person name="Natvig D.O."/>
            <person name="Lalanne C."/>
            <person name="Gautier V."/>
            <person name="Ament-Velasquez S.L."/>
            <person name="Kruys A."/>
            <person name="Hutchinson M.I."/>
            <person name="Powell A.J."/>
            <person name="Barry K."/>
            <person name="Miller A.N."/>
            <person name="Grigoriev I.V."/>
            <person name="Debuchy R."/>
            <person name="Gladieux P."/>
            <person name="Hiltunen Thoren M."/>
            <person name="Johannesson H."/>
        </authorList>
    </citation>
    <scope>NUCLEOTIDE SEQUENCE</scope>
    <source>
        <strain evidence="1">CBS 958.72</strain>
    </source>
</reference>
<keyword evidence="2" id="KW-1185">Reference proteome</keyword>
<name>A0AAE0TY04_9PEZI</name>
<reference evidence="1" key="2">
    <citation type="submission" date="2023-06" db="EMBL/GenBank/DDBJ databases">
        <authorList>
            <consortium name="Lawrence Berkeley National Laboratory"/>
            <person name="Haridas S."/>
            <person name="Hensen N."/>
            <person name="Bonometti L."/>
            <person name="Westerberg I."/>
            <person name="Brannstrom I.O."/>
            <person name="Guillou S."/>
            <person name="Cros-Aarteil S."/>
            <person name="Calhoun S."/>
            <person name="Kuo A."/>
            <person name="Mondo S."/>
            <person name="Pangilinan J."/>
            <person name="Riley R."/>
            <person name="Labutti K."/>
            <person name="Andreopoulos B."/>
            <person name="Lipzen A."/>
            <person name="Chen C."/>
            <person name="Yanf M."/>
            <person name="Daum C."/>
            <person name="Ng V."/>
            <person name="Clum A."/>
            <person name="Steindorff A."/>
            <person name="Ohm R."/>
            <person name="Martin F."/>
            <person name="Silar P."/>
            <person name="Natvig D."/>
            <person name="Lalanne C."/>
            <person name="Gautier V."/>
            <person name="Ament-Velasquez S.L."/>
            <person name="Kruys A."/>
            <person name="Hutchinson M.I."/>
            <person name="Powell A.J."/>
            <person name="Barry K."/>
            <person name="Miller A.N."/>
            <person name="Grigoriev I.V."/>
            <person name="Debuchy R."/>
            <person name="Gladieux P."/>
            <person name="Thoren M.H."/>
            <person name="Johannesson H."/>
        </authorList>
    </citation>
    <scope>NUCLEOTIDE SEQUENCE</scope>
    <source>
        <strain evidence="1">CBS 958.72</strain>
    </source>
</reference>
<protein>
    <submittedName>
        <fullName evidence="1">Uncharacterized protein</fullName>
    </submittedName>
</protein>
<gene>
    <name evidence="1" type="ORF">B0T24DRAFT_605632</name>
</gene>
<proteinExistence type="predicted"/>
<dbReference type="AlphaFoldDB" id="A0AAE0TY04"/>
<organism evidence="1 2">
    <name type="scientific">Lasiosphaeria ovina</name>
    <dbReference type="NCBI Taxonomy" id="92902"/>
    <lineage>
        <taxon>Eukaryota</taxon>
        <taxon>Fungi</taxon>
        <taxon>Dikarya</taxon>
        <taxon>Ascomycota</taxon>
        <taxon>Pezizomycotina</taxon>
        <taxon>Sordariomycetes</taxon>
        <taxon>Sordariomycetidae</taxon>
        <taxon>Sordariales</taxon>
        <taxon>Lasiosphaeriaceae</taxon>
        <taxon>Lasiosphaeria</taxon>
    </lineage>
</organism>
<dbReference type="Proteomes" id="UP001287356">
    <property type="component" value="Unassembled WGS sequence"/>
</dbReference>
<sequence length="107" mass="11479">MVSLKAPSTLQWLRKYLGSLFLFSHLVVPGPEGSTSGRFGHAFASGSLKFCRGRVCLAPRTTDGSLQRRKSPQSSATACHGRKCISASTVVMPLLSPGICQSQAWAR</sequence>